<evidence type="ECO:0000313" key="2">
    <source>
        <dbReference type="Proteomes" id="UP000001631"/>
    </source>
</evidence>
<dbReference type="InParanoid" id="C0NZS4"/>
<name>C0NZS4_AJECG</name>
<organism evidence="1 2">
    <name type="scientific">Ajellomyces capsulatus (strain G186AR / H82 / ATCC MYA-2454 / RMSCC 2432)</name>
    <name type="common">Darling's disease fungus</name>
    <name type="synonym">Histoplasma capsulatum</name>
    <dbReference type="NCBI Taxonomy" id="447093"/>
    <lineage>
        <taxon>Eukaryota</taxon>
        <taxon>Fungi</taxon>
        <taxon>Dikarya</taxon>
        <taxon>Ascomycota</taxon>
        <taxon>Pezizomycotina</taxon>
        <taxon>Eurotiomycetes</taxon>
        <taxon>Eurotiomycetidae</taxon>
        <taxon>Onygenales</taxon>
        <taxon>Ajellomycetaceae</taxon>
        <taxon>Histoplasma</taxon>
    </lineage>
</organism>
<dbReference type="Proteomes" id="UP000001631">
    <property type="component" value="Unassembled WGS sequence"/>
</dbReference>
<keyword evidence="2" id="KW-1185">Reference proteome</keyword>
<proteinExistence type="predicted"/>
<gene>
    <name evidence="1" type="ORF">HCBG_08654</name>
</gene>
<accession>C0NZS4</accession>
<sequence>MSTQIQIQGRQTDRQTDELWLFLAPQKSWSFTNKPVFIHAFLPQACKKGCDGLERSEEDIVNFGEFGRRAKTSFRREQASHCGRGVTVTAMFLRGEQSEDGYYASLQTPDRLTNHLYQL</sequence>
<dbReference type="HOGENOM" id="CLU_2060811_0_0_1"/>
<dbReference type="EMBL" id="GG663379">
    <property type="protein sequence ID" value="EEH03014.1"/>
    <property type="molecule type" value="Genomic_DNA"/>
</dbReference>
<dbReference type="RefSeq" id="XP_045283495.1">
    <property type="nucleotide sequence ID" value="XM_045435703.1"/>
</dbReference>
<reference evidence="1" key="1">
    <citation type="submission" date="2009-02" db="EMBL/GenBank/DDBJ databases">
        <title>The Genome Sequence of Ajellomyces capsulatus strain G186AR.</title>
        <authorList>
            <consortium name="The Broad Institute Genome Sequencing Platform"/>
            <person name="Champion M."/>
            <person name="Cuomo C."/>
            <person name="Ma L.-J."/>
            <person name="Henn M.R."/>
            <person name="Sil A."/>
            <person name="Goldman B."/>
            <person name="Young S.K."/>
            <person name="Kodira C.D."/>
            <person name="Zeng Q."/>
            <person name="Koehrsen M."/>
            <person name="Alvarado L."/>
            <person name="Berlin A."/>
            <person name="Borenstein D."/>
            <person name="Chen Z."/>
            <person name="Engels R."/>
            <person name="Freedman E."/>
            <person name="Gellesch M."/>
            <person name="Goldberg J."/>
            <person name="Griggs A."/>
            <person name="Gujja S."/>
            <person name="Heiman D."/>
            <person name="Hepburn T."/>
            <person name="Howarth C."/>
            <person name="Jen D."/>
            <person name="Larson L."/>
            <person name="Lewis B."/>
            <person name="Mehta T."/>
            <person name="Park D."/>
            <person name="Pearson M."/>
            <person name="Roberts A."/>
            <person name="Saif S."/>
            <person name="Shea T."/>
            <person name="Shenoy N."/>
            <person name="Sisk P."/>
            <person name="Stolte C."/>
            <person name="Sykes S."/>
            <person name="Walk T."/>
            <person name="White J."/>
            <person name="Yandava C."/>
            <person name="Klein B."/>
            <person name="McEwen J.G."/>
            <person name="Puccia R."/>
            <person name="Goldman G.H."/>
            <person name="Felipe M.S."/>
            <person name="Nino-Vega G."/>
            <person name="San-Blas G."/>
            <person name="Taylor J."/>
            <person name="Mendoza L."/>
            <person name="Galagan J."/>
            <person name="Nusbaum C."/>
            <person name="Birren B."/>
        </authorList>
    </citation>
    <scope>NUCLEOTIDE SEQUENCE</scope>
    <source>
        <strain evidence="1">G186AR</strain>
    </source>
</reference>
<dbReference type="AlphaFoldDB" id="C0NZS4"/>
<protein>
    <submittedName>
        <fullName evidence="1">Uncharacterized protein</fullName>
    </submittedName>
</protein>
<dbReference type="GeneID" id="69041670"/>
<evidence type="ECO:0000313" key="1">
    <source>
        <dbReference type="EMBL" id="EEH03014.1"/>
    </source>
</evidence>